<dbReference type="PROSITE" id="PS50006">
    <property type="entry name" value="FHA_DOMAIN"/>
    <property type="match status" value="1"/>
</dbReference>
<dbReference type="Pfam" id="PF00498">
    <property type="entry name" value="FHA"/>
    <property type="match status" value="1"/>
</dbReference>
<dbReference type="InterPro" id="IPR008984">
    <property type="entry name" value="SMAD_FHA_dom_sf"/>
</dbReference>
<organism evidence="3 4">
    <name type="scientific">Rhamnella rubrinervis</name>
    <dbReference type="NCBI Taxonomy" id="2594499"/>
    <lineage>
        <taxon>Eukaryota</taxon>
        <taxon>Viridiplantae</taxon>
        <taxon>Streptophyta</taxon>
        <taxon>Embryophyta</taxon>
        <taxon>Tracheophyta</taxon>
        <taxon>Spermatophyta</taxon>
        <taxon>Magnoliopsida</taxon>
        <taxon>eudicotyledons</taxon>
        <taxon>Gunneridae</taxon>
        <taxon>Pentapetalae</taxon>
        <taxon>rosids</taxon>
        <taxon>fabids</taxon>
        <taxon>Rosales</taxon>
        <taxon>Rhamnaceae</taxon>
        <taxon>rhamnoid group</taxon>
        <taxon>Rhamneae</taxon>
        <taxon>Rhamnella</taxon>
    </lineage>
</organism>
<dbReference type="PANTHER" id="PTHR23308">
    <property type="entry name" value="NUCLEAR INHIBITOR OF PROTEIN PHOSPHATASE-1"/>
    <property type="match status" value="1"/>
</dbReference>
<dbReference type="AlphaFoldDB" id="A0A8K0HL92"/>
<evidence type="ECO:0000259" key="2">
    <source>
        <dbReference type="PROSITE" id="PS50006"/>
    </source>
</evidence>
<sequence>MEMTTKSLSQANLPKSPLSFTPSPILSSLHSKSPVFASNSVSFPSSSSKRILMHRQGVKIKSRKQKNLAVVHASESEIPPKDVAERWLLEPVGDGDTRHIGFKVEMPNAFEIVSDEVTVGRLPDKADMVIPVATVSARHARIRKKEGNLLVTDLDSTNGTFIDEKRLRPGVVSIASPGSSIAFGDIHLAMFRVSKLENVETSSNSPEGSERETSSPIEISETP</sequence>
<accession>A0A8K0HL92</accession>
<dbReference type="SMART" id="SM00240">
    <property type="entry name" value="FHA"/>
    <property type="match status" value="1"/>
</dbReference>
<evidence type="ECO:0000313" key="3">
    <source>
        <dbReference type="EMBL" id="KAF3454113.1"/>
    </source>
</evidence>
<dbReference type="EMBL" id="VOIH02000002">
    <property type="protein sequence ID" value="KAF3454113.1"/>
    <property type="molecule type" value="Genomic_DNA"/>
</dbReference>
<comment type="caution">
    <text evidence="3">The sequence shown here is derived from an EMBL/GenBank/DDBJ whole genome shotgun (WGS) entry which is preliminary data.</text>
</comment>
<dbReference type="Proteomes" id="UP000796880">
    <property type="component" value="Unassembled WGS sequence"/>
</dbReference>
<dbReference type="OrthoDB" id="687730at2759"/>
<proteinExistence type="predicted"/>
<evidence type="ECO:0000256" key="1">
    <source>
        <dbReference type="SAM" id="MobiDB-lite"/>
    </source>
</evidence>
<name>A0A8K0HL92_9ROSA</name>
<reference evidence="3" key="1">
    <citation type="submission" date="2020-03" db="EMBL/GenBank/DDBJ databases">
        <title>A high-quality chromosome-level genome assembly of a woody plant with both climbing and erect habits, Rhamnella rubrinervis.</title>
        <authorList>
            <person name="Lu Z."/>
            <person name="Yang Y."/>
            <person name="Zhu X."/>
            <person name="Sun Y."/>
        </authorList>
    </citation>
    <scope>NUCLEOTIDE SEQUENCE</scope>
    <source>
        <strain evidence="3">BYM</strain>
        <tissue evidence="3">Leaf</tissue>
    </source>
</reference>
<evidence type="ECO:0000313" key="4">
    <source>
        <dbReference type="Proteomes" id="UP000796880"/>
    </source>
</evidence>
<dbReference type="SUPFAM" id="SSF49879">
    <property type="entry name" value="SMAD/FHA domain"/>
    <property type="match status" value="1"/>
</dbReference>
<keyword evidence="4" id="KW-1185">Reference proteome</keyword>
<protein>
    <recommendedName>
        <fullName evidence="2">FHA domain-containing protein</fullName>
    </recommendedName>
</protein>
<dbReference type="Gene3D" id="2.60.200.20">
    <property type="match status" value="1"/>
</dbReference>
<dbReference type="InterPro" id="IPR000253">
    <property type="entry name" value="FHA_dom"/>
</dbReference>
<gene>
    <name evidence="3" type="ORF">FNV43_RR04560</name>
</gene>
<feature type="region of interest" description="Disordered" evidence="1">
    <location>
        <begin position="198"/>
        <end position="223"/>
    </location>
</feature>
<dbReference type="FunFam" id="2.60.200.20:FF:000063">
    <property type="entry name" value="Predicted protein"/>
    <property type="match status" value="1"/>
</dbReference>
<dbReference type="InterPro" id="IPR050923">
    <property type="entry name" value="Cell_Proc_Reg/RNA_Proc"/>
</dbReference>
<feature type="compositionally biased region" description="Polar residues" evidence="1">
    <location>
        <begin position="214"/>
        <end position="223"/>
    </location>
</feature>
<feature type="domain" description="FHA" evidence="2">
    <location>
        <begin position="117"/>
        <end position="167"/>
    </location>
</feature>
<dbReference type="CDD" id="cd00060">
    <property type="entry name" value="FHA"/>
    <property type="match status" value="1"/>
</dbReference>